<feature type="compositionally biased region" description="Low complexity" evidence="3">
    <location>
        <begin position="34"/>
        <end position="43"/>
    </location>
</feature>
<feature type="compositionally biased region" description="Low complexity" evidence="3">
    <location>
        <begin position="343"/>
        <end position="352"/>
    </location>
</feature>
<evidence type="ECO:0000256" key="3">
    <source>
        <dbReference type="SAM" id="MobiDB-lite"/>
    </source>
</evidence>
<evidence type="ECO:0000256" key="2">
    <source>
        <dbReference type="SAM" id="Coils"/>
    </source>
</evidence>
<dbReference type="EMBL" id="CM000129">
    <property type="protein sequence ID" value="EAY95599.1"/>
    <property type="molecule type" value="Genomic_DNA"/>
</dbReference>
<dbReference type="AlphaFoldDB" id="A2XXN9"/>
<proteinExistence type="inferred from homology"/>
<keyword evidence="6" id="KW-1185">Reference proteome</keyword>
<protein>
    <recommendedName>
        <fullName evidence="4">Remorin C-terminal domain-containing protein</fullName>
    </recommendedName>
</protein>
<dbReference type="Pfam" id="PF03763">
    <property type="entry name" value="Remorin_C"/>
    <property type="match status" value="1"/>
</dbReference>
<comment type="similarity">
    <text evidence="1">Belongs to the remorin family.</text>
</comment>
<dbReference type="STRING" id="39946.A2XXN9"/>
<feature type="region of interest" description="Disordered" evidence="3">
    <location>
        <begin position="32"/>
        <end position="53"/>
    </location>
</feature>
<evidence type="ECO:0000313" key="5">
    <source>
        <dbReference type="EMBL" id="EAY95599.1"/>
    </source>
</evidence>
<feature type="compositionally biased region" description="Polar residues" evidence="3">
    <location>
        <begin position="264"/>
        <end position="274"/>
    </location>
</feature>
<feature type="region of interest" description="Disordered" evidence="3">
    <location>
        <begin position="264"/>
        <end position="309"/>
    </location>
</feature>
<feature type="region of interest" description="Disordered" evidence="3">
    <location>
        <begin position="335"/>
        <end position="362"/>
    </location>
</feature>
<dbReference type="Proteomes" id="UP000007015">
    <property type="component" value="Chromosome 4"/>
</dbReference>
<feature type="region of interest" description="Disordered" evidence="3">
    <location>
        <begin position="66"/>
        <end position="88"/>
    </location>
</feature>
<organism evidence="5 6">
    <name type="scientific">Oryza sativa subsp. indica</name>
    <name type="common">Rice</name>
    <dbReference type="NCBI Taxonomy" id="39946"/>
    <lineage>
        <taxon>Eukaryota</taxon>
        <taxon>Viridiplantae</taxon>
        <taxon>Streptophyta</taxon>
        <taxon>Embryophyta</taxon>
        <taxon>Tracheophyta</taxon>
        <taxon>Spermatophyta</taxon>
        <taxon>Magnoliopsida</taxon>
        <taxon>Liliopsida</taxon>
        <taxon>Poales</taxon>
        <taxon>Poaceae</taxon>
        <taxon>BOP clade</taxon>
        <taxon>Oryzoideae</taxon>
        <taxon>Oryzeae</taxon>
        <taxon>Oryzinae</taxon>
        <taxon>Oryza</taxon>
        <taxon>Oryza sativa</taxon>
    </lineage>
</organism>
<dbReference type="PANTHER" id="PTHR31471">
    <property type="entry name" value="OS02G0116800 PROTEIN"/>
    <property type="match status" value="1"/>
</dbReference>
<feature type="compositionally biased region" description="Polar residues" evidence="3">
    <location>
        <begin position="353"/>
        <end position="362"/>
    </location>
</feature>
<dbReference type="HOGENOM" id="CLU_356174_0_0_1"/>
<feature type="compositionally biased region" description="Low complexity" evidence="3">
    <location>
        <begin position="66"/>
        <end position="75"/>
    </location>
</feature>
<sequence>MEYERIHKVQAGALSPTKLRMKLLGTHNRVRVISNSSSRTSPSKNTEPSQAQNRLLVCDVLEEVSGSSDGSKCSSAINKTEALEKDPPLDINKVEDMTKSSVQQPASSNSSMIHPVRTIEEESNDCDSGIDNASTSSFEFHGGEKTAAQNPTSGYFSRQTSSKWNDAEKWIVNKQNVQQNISKGAPQNQSAQQMNSAAGRGFIVPKISNRNIIPRPMQNMKRPSPASSASRSILERLSFGSHQPKLVRHADVCTVNNAGVTSEYQTKATDNGSSIEIRPYKDPKVPPSHSHPPEYQRSTETQRGRERGRMEYERIHKVQAGALSPTKLRMKLLGTHNRVRVISNSSSRTSPSKNTEPSQAQNRLLVCDVLEEVSGSSDGSKCSSAINKTEALEKDPPLDINKVEDMTKSSVQQPASSNSSMIHPVRTIEEESNDCDSGIDNASTSSFEFHGGEKTAAQNPTSGYFSRQTSSKWNDAEKWIVNKQNVQQNISKGAPQNQSAQQMNSAAGRGFIVPKISNRNIIPRPMQNMKRPSPASSASRSILERLSFGSHQPKLVRHADVCTVNNAGVTSEYQTKATDNSSSIEIRPYKDPKAIPAVHSVSVRDVGTEMTPIPSQDPSRTGTPLGSMTPTRSPNCSIPSTPVGGRSTASPGDDNTDDGPYFNRKGGTNEISDDEMRLKTRKEIAALGIQLGKMNIATWASKEELELVSASPSIADLERMKKEYAARAAAYEEAENFKHTARFKKEELKIEAWESLQKAKIESEMKRIEEHAEKLRSEAMAKMAEKLE</sequence>
<evidence type="ECO:0000256" key="1">
    <source>
        <dbReference type="ARBA" id="ARBA00005711"/>
    </source>
</evidence>
<accession>A2XXN9</accession>
<feature type="compositionally biased region" description="Polar residues" evidence="3">
    <location>
        <begin position="44"/>
        <end position="53"/>
    </location>
</feature>
<dbReference type="PANTHER" id="PTHR31471:SF49">
    <property type="entry name" value="REMORIN FAMILY PROTEIN"/>
    <property type="match status" value="1"/>
</dbReference>
<feature type="compositionally biased region" description="Basic and acidic residues" evidence="3">
    <location>
        <begin position="300"/>
        <end position="309"/>
    </location>
</feature>
<evidence type="ECO:0000313" key="6">
    <source>
        <dbReference type="Proteomes" id="UP000007015"/>
    </source>
</evidence>
<feature type="compositionally biased region" description="Polar residues" evidence="3">
    <location>
        <begin position="613"/>
        <end position="640"/>
    </location>
</feature>
<name>A2XXN9_ORYSI</name>
<dbReference type="Gramene" id="BGIOSGA017145-TA">
    <property type="protein sequence ID" value="BGIOSGA017145-PA"/>
    <property type="gene ID" value="BGIOSGA017145"/>
</dbReference>
<evidence type="ECO:0000259" key="4">
    <source>
        <dbReference type="Pfam" id="PF03763"/>
    </source>
</evidence>
<feature type="region of interest" description="Disordered" evidence="3">
    <location>
        <begin position="377"/>
        <end position="396"/>
    </location>
</feature>
<dbReference type="InterPro" id="IPR005516">
    <property type="entry name" value="Remorin_C"/>
</dbReference>
<feature type="coiled-coil region" evidence="2">
    <location>
        <begin position="758"/>
        <end position="785"/>
    </location>
</feature>
<feature type="domain" description="Remorin C-terminal" evidence="4">
    <location>
        <begin position="723"/>
        <end position="787"/>
    </location>
</feature>
<gene>
    <name evidence="5" type="ORF">OsI_17450</name>
</gene>
<keyword evidence="2" id="KW-0175">Coiled coil</keyword>
<reference evidence="5 6" key="1">
    <citation type="journal article" date="2005" name="PLoS Biol.">
        <title>The genomes of Oryza sativa: a history of duplications.</title>
        <authorList>
            <person name="Yu J."/>
            <person name="Wang J."/>
            <person name="Lin W."/>
            <person name="Li S."/>
            <person name="Li H."/>
            <person name="Zhou J."/>
            <person name="Ni P."/>
            <person name="Dong W."/>
            <person name="Hu S."/>
            <person name="Zeng C."/>
            <person name="Zhang J."/>
            <person name="Zhang Y."/>
            <person name="Li R."/>
            <person name="Xu Z."/>
            <person name="Li S."/>
            <person name="Li X."/>
            <person name="Zheng H."/>
            <person name="Cong L."/>
            <person name="Lin L."/>
            <person name="Yin J."/>
            <person name="Geng J."/>
            <person name="Li G."/>
            <person name="Shi J."/>
            <person name="Liu J."/>
            <person name="Lv H."/>
            <person name="Li J."/>
            <person name="Wang J."/>
            <person name="Deng Y."/>
            <person name="Ran L."/>
            <person name="Shi X."/>
            <person name="Wang X."/>
            <person name="Wu Q."/>
            <person name="Li C."/>
            <person name="Ren X."/>
            <person name="Wang J."/>
            <person name="Wang X."/>
            <person name="Li D."/>
            <person name="Liu D."/>
            <person name="Zhang X."/>
            <person name="Ji Z."/>
            <person name="Zhao W."/>
            <person name="Sun Y."/>
            <person name="Zhang Z."/>
            <person name="Bao J."/>
            <person name="Han Y."/>
            <person name="Dong L."/>
            <person name="Ji J."/>
            <person name="Chen P."/>
            <person name="Wu S."/>
            <person name="Liu J."/>
            <person name="Xiao Y."/>
            <person name="Bu D."/>
            <person name="Tan J."/>
            <person name="Yang L."/>
            <person name="Ye C."/>
            <person name="Zhang J."/>
            <person name="Xu J."/>
            <person name="Zhou Y."/>
            <person name="Yu Y."/>
            <person name="Zhang B."/>
            <person name="Zhuang S."/>
            <person name="Wei H."/>
            <person name="Liu B."/>
            <person name="Lei M."/>
            <person name="Yu H."/>
            <person name="Li Y."/>
            <person name="Xu H."/>
            <person name="Wei S."/>
            <person name="He X."/>
            <person name="Fang L."/>
            <person name="Zhang Z."/>
            <person name="Zhang Y."/>
            <person name="Huang X."/>
            <person name="Su Z."/>
            <person name="Tong W."/>
            <person name="Li J."/>
            <person name="Tong Z."/>
            <person name="Li S."/>
            <person name="Ye J."/>
            <person name="Wang L."/>
            <person name="Fang L."/>
            <person name="Lei T."/>
            <person name="Chen C."/>
            <person name="Chen H."/>
            <person name="Xu Z."/>
            <person name="Li H."/>
            <person name="Huang H."/>
            <person name="Zhang F."/>
            <person name="Xu H."/>
            <person name="Li N."/>
            <person name="Zhao C."/>
            <person name="Li S."/>
            <person name="Dong L."/>
            <person name="Huang Y."/>
            <person name="Li L."/>
            <person name="Xi Y."/>
            <person name="Qi Q."/>
            <person name="Li W."/>
            <person name="Zhang B."/>
            <person name="Hu W."/>
            <person name="Zhang Y."/>
            <person name="Tian X."/>
            <person name="Jiao Y."/>
            <person name="Liang X."/>
            <person name="Jin J."/>
            <person name="Gao L."/>
            <person name="Zheng W."/>
            <person name="Hao B."/>
            <person name="Liu S."/>
            <person name="Wang W."/>
            <person name="Yuan L."/>
            <person name="Cao M."/>
            <person name="McDermott J."/>
            <person name="Samudrala R."/>
            <person name="Wang J."/>
            <person name="Wong G.K."/>
            <person name="Yang H."/>
        </authorList>
    </citation>
    <scope>NUCLEOTIDE SEQUENCE [LARGE SCALE GENOMIC DNA]</scope>
    <source>
        <strain evidence="6">cv. 93-11</strain>
    </source>
</reference>
<feature type="region of interest" description="Disordered" evidence="3">
    <location>
        <begin position="608"/>
        <end position="670"/>
    </location>
</feature>